<protein>
    <submittedName>
        <fullName evidence="1">Uncharacterized protein</fullName>
    </submittedName>
</protein>
<organism evidence="1">
    <name type="scientific">uncultured Microcoleus sp</name>
    <dbReference type="NCBI Taxonomy" id="259945"/>
    <lineage>
        <taxon>Bacteria</taxon>
        <taxon>Bacillati</taxon>
        <taxon>Cyanobacteriota</taxon>
        <taxon>Cyanophyceae</taxon>
        <taxon>Oscillatoriophycideae</taxon>
        <taxon>Oscillatoriales</taxon>
        <taxon>Microcoleaceae</taxon>
        <taxon>Microcoleus</taxon>
        <taxon>environmental samples</taxon>
    </lineage>
</organism>
<accession>A0A6J4MXA7</accession>
<proteinExistence type="predicted"/>
<name>A0A6J4MXA7_9CYAN</name>
<dbReference type="EMBL" id="CADCTZ010000891">
    <property type="protein sequence ID" value="CAA9370113.1"/>
    <property type="molecule type" value="Genomic_DNA"/>
</dbReference>
<reference evidence="1" key="1">
    <citation type="submission" date="2020-02" db="EMBL/GenBank/DDBJ databases">
        <authorList>
            <person name="Meier V. D."/>
        </authorList>
    </citation>
    <scope>NUCLEOTIDE SEQUENCE</scope>
    <source>
        <strain evidence="1">AVDCRST_MAG84</strain>
    </source>
</reference>
<sequence length="40" mass="4761">MDSIDLTQMLHHSQLAFSEQARCLFHKKIYSLWNRHLACS</sequence>
<evidence type="ECO:0000313" key="1">
    <source>
        <dbReference type="EMBL" id="CAA9370113.1"/>
    </source>
</evidence>
<gene>
    <name evidence="1" type="ORF">AVDCRST_MAG84-4237</name>
</gene>
<dbReference type="AlphaFoldDB" id="A0A6J4MXA7"/>